<proteinExistence type="predicted"/>
<reference evidence="3 5" key="1">
    <citation type="submission" date="2014-03" db="EMBL/GenBank/DDBJ databases">
        <title>Complete genome sequence of a deeply braunched marine Bacteroidia bacterium Draconibacterium orientale type strain FH5T.</title>
        <authorList>
            <person name="Li X."/>
            <person name="Wang X."/>
            <person name="Xie Z."/>
            <person name="Du Z."/>
            <person name="Chen G."/>
        </authorList>
    </citation>
    <scope>NUCLEOTIDE SEQUENCE [LARGE SCALE GENOMIC DNA]</scope>
    <source>
        <strain evidence="3 5">FH5</strain>
    </source>
</reference>
<evidence type="ECO:0000313" key="4">
    <source>
        <dbReference type="EMBL" id="SET89178.1"/>
    </source>
</evidence>
<dbReference type="EMBL" id="FOHT01000027">
    <property type="protein sequence ID" value="SET89178.1"/>
    <property type="molecule type" value="Genomic_DNA"/>
</dbReference>
<dbReference type="InterPro" id="IPR050218">
    <property type="entry name" value="LptD"/>
</dbReference>
<gene>
    <name evidence="3" type="ORF">FH5T_00415</name>
    <name evidence="4" type="ORF">SAMN05444285_12743</name>
</gene>
<dbReference type="OrthoDB" id="9805931at2"/>
<dbReference type="PANTHER" id="PTHR30189">
    <property type="entry name" value="LPS-ASSEMBLY PROTEIN"/>
    <property type="match status" value="1"/>
</dbReference>
<evidence type="ECO:0000256" key="1">
    <source>
        <dbReference type="ARBA" id="ARBA00023237"/>
    </source>
</evidence>
<dbReference type="GO" id="GO:0009279">
    <property type="term" value="C:cell outer membrane"/>
    <property type="evidence" value="ECO:0007669"/>
    <property type="project" value="TreeGrafter"/>
</dbReference>
<dbReference type="Proteomes" id="UP000181981">
    <property type="component" value="Unassembled WGS sequence"/>
</dbReference>
<feature type="domain" description="Organic solvent tolerance-like N-terminal" evidence="2">
    <location>
        <begin position="36"/>
        <end position="192"/>
    </location>
</feature>
<name>X5DWA3_9BACT</name>
<evidence type="ECO:0000313" key="6">
    <source>
        <dbReference type="Proteomes" id="UP000181981"/>
    </source>
</evidence>
<keyword evidence="1" id="KW-0472">Membrane</keyword>
<dbReference type="STRING" id="1168034.FH5T_00415"/>
<dbReference type="EMBL" id="CP007451">
    <property type="protein sequence ID" value="AHW58546.1"/>
    <property type="molecule type" value="Genomic_DNA"/>
</dbReference>
<dbReference type="AlphaFoldDB" id="X5DWA3"/>
<dbReference type="PANTHER" id="PTHR30189:SF1">
    <property type="entry name" value="LPS-ASSEMBLY PROTEIN LPTD"/>
    <property type="match status" value="1"/>
</dbReference>
<dbReference type="Gene3D" id="2.60.450.10">
    <property type="entry name" value="Lipopolysaccharide (LPS) transport protein A like domain"/>
    <property type="match status" value="3"/>
</dbReference>
<dbReference type="Proteomes" id="UP000023772">
    <property type="component" value="Chromosome"/>
</dbReference>
<dbReference type="RefSeq" id="WP_051567487.1">
    <property type="nucleotide sequence ID" value="NZ_FOHT01000027.1"/>
</dbReference>
<keyword evidence="5" id="KW-1185">Reference proteome</keyword>
<dbReference type="InterPro" id="IPR005653">
    <property type="entry name" value="OstA-like_N"/>
</dbReference>
<evidence type="ECO:0000313" key="5">
    <source>
        <dbReference type="Proteomes" id="UP000023772"/>
    </source>
</evidence>
<dbReference type="Pfam" id="PF13100">
    <property type="entry name" value="OstA_2"/>
    <property type="match status" value="1"/>
</dbReference>
<sequence length="528" mass="60372">MSFYRINTSASLRKFTPAIFFLFLLFIAAKGFSQEKKRVEIIQAETLEQSENVANAQRLINDVIIRHEDILLYCDSAYTYDQSNRVDAFGNVHINKGDTLHLYARKIYYDGDRSFAQAINNVKLVNNEVTLYTDTLDYDMNLNVGYYDCFGKIVDSTNTLTSNVGKYYLDNNEAHFTDSVVGFSDKYTINSEDLRYNTQTEVIYFMGPTTIRDSVNTLYAEDGWYNTQTGEADLKDKPSVFNETQLLTAQQISYNKENGDGYAEGNVHIEDFENRTIIQGNKVIYNDAKETAIATDSAVFISYSEADSLFLHADTLKSIPDTVDGENIVMAYYGVRFFRTDIQGLCDSLMYFTKDSLVQMHSNPVIWSEQHQLSADYVEMIQHTTAPNEMHMMKNSFIISKQDSGRYDQIKGKDMTGYIVNGKLRNIDVDGNGQTLYYARDKEAVIGLNRAESSNISIRFKEGKIDAIAFQKQPEGQLKPILELDEGEKTLPGFEWKIKLRPLSKNDIFWRPEKKEVVEEEVEEVIGQ</sequence>
<protein>
    <submittedName>
        <fullName evidence="3">Organic solvent tolerance protein OstA</fullName>
    </submittedName>
    <submittedName>
        <fullName evidence="4">OstA-like protein</fullName>
    </submittedName>
</protein>
<evidence type="ECO:0000313" key="3">
    <source>
        <dbReference type="EMBL" id="AHW58546.1"/>
    </source>
</evidence>
<accession>X5DWA3</accession>
<evidence type="ECO:0000259" key="2">
    <source>
        <dbReference type="Pfam" id="PF13100"/>
    </source>
</evidence>
<organism evidence="4 6">
    <name type="scientific">Draconibacterium orientale</name>
    <dbReference type="NCBI Taxonomy" id="1168034"/>
    <lineage>
        <taxon>Bacteria</taxon>
        <taxon>Pseudomonadati</taxon>
        <taxon>Bacteroidota</taxon>
        <taxon>Bacteroidia</taxon>
        <taxon>Marinilabiliales</taxon>
        <taxon>Prolixibacteraceae</taxon>
        <taxon>Draconibacterium</taxon>
    </lineage>
</organism>
<reference evidence="4 6" key="2">
    <citation type="submission" date="2016-10" db="EMBL/GenBank/DDBJ databases">
        <authorList>
            <person name="de Groot N.N."/>
        </authorList>
    </citation>
    <scope>NUCLEOTIDE SEQUENCE [LARGE SCALE GENOMIC DNA]</scope>
    <source>
        <strain evidence="4 6">DSM 25947</strain>
    </source>
</reference>
<dbReference type="eggNOG" id="COG1934">
    <property type="taxonomic scope" value="Bacteria"/>
</dbReference>
<dbReference type="KEGG" id="dori:FH5T_00415"/>
<dbReference type="HOGENOM" id="CLU_014976_1_1_10"/>
<dbReference type="GO" id="GO:1990351">
    <property type="term" value="C:transporter complex"/>
    <property type="evidence" value="ECO:0007669"/>
    <property type="project" value="TreeGrafter"/>
</dbReference>
<keyword evidence="1" id="KW-0998">Cell outer membrane</keyword>